<evidence type="ECO:0000256" key="6">
    <source>
        <dbReference type="ARBA" id="ARBA00029447"/>
    </source>
</evidence>
<dbReference type="CDD" id="cd06225">
    <property type="entry name" value="HAMP"/>
    <property type="match status" value="1"/>
</dbReference>
<dbReference type="SMART" id="SM00283">
    <property type="entry name" value="MA"/>
    <property type="match status" value="1"/>
</dbReference>
<keyword evidence="3 8" id="KW-1133">Transmembrane helix</keyword>
<dbReference type="PROSITE" id="PS50111">
    <property type="entry name" value="CHEMOTAXIS_TRANSDUC_2"/>
    <property type="match status" value="1"/>
</dbReference>
<proteinExistence type="inferred from homology"/>
<organism evidence="12 13">
    <name type="scientific">Rivihabitans pingtungensis</name>
    <dbReference type="NCBI Taxonomy" id="1054498"/>
    <lineage>
        <taxon>Bacteria</taxon>
        <taxon>Pseudomonadati</taxon>
        <taxon>Pseudomonadota</taxon>
        <taxon>Betaproteobacteria</taxon>
        <taxon>Neisseriales</taxon>
        <taxon>Aquaspirillaceae</taxon>
        <taxon>Rivihabitans</taxon>
    </lineage>
</organism>
<dbReference type="Pfam" id="PF00015">
    <property type="entry name" value="MCPsignal"/>
    <property type="match status" value="1"/>
</dbReference>
<comment type="caution">
    <text evidence="12">The sequence shown here is derived from an EMBL/GenBank/DDBJ whole genome shotgun (WGS) entry which is preliminary data.</text>
</comment>
<dbReference type="CDD" id="cd00130">
    <property type="entry name" value="PAS"/>
    <property type="match status" value="1"/>
</dbReference>
<dbReference type="SUPFAM" id="SSF58104">
    <property type="entry name" value="Methyl-accepting chemotaxis protein (MCP) signaling domain"/>
    <property type="match status" value="1"/>
</dbReference>
<feature type="domain" description="Methyl-accepting transducer" evidence="9">
    <location>
        <begin position="252"/>
        <end position="488"/>
    </location>
</feature>
<comment type="subcellular location">
    <subcellularLocation>
        <location evidence="1">Membrane</location>
        <topology evidence="1">Multi-pass membrane protein</topology>
    </subcellularLocation>
</comment>
<dbReference type="PANTHER" id="PTHR32089">
    <property type="entry name" value="METHYL-ACCEPTING CHEMOTAXIS PROTEIN MCPB"/>
    <property type="match status" value="1"/>
</dbReference>
<evidence type="ECO:0000259" key="11">
    <source>
        <dbReference type="PROSITE" id="PS50885"/>
    </source>
</evidence>
<evidence type="ECO:0000259" key="10">
    <source>
        <dbReference type="PROSITE" id="PS50112"/>
    </source>
</evidence>
<feature type="transmembrane region" description="Helical" evidence="8">
    <location>
        <begin position="152"/>
        <end position="171"/>
    </location>
</feature>
<dbReference type="FunFam" id="1.10.287.950:FF:000001">
    <property type="entry name" value="Methyl-accepting chemotaxis sensory transducer"/>
    <property type="match status" value="1"/>
</dbReference>
<keyword evidence="5 7" id="KW-0807">Transducer</keyword>
<dbReference type="EMBL" id="QJKI01000018">
    <property type="protein sequence ID" value="PXX77203.1"/>
    <property type="molecule type" value="Genomic_DNA"/>
</dbReference>
<dbReference type="Gene3D" id="1.10.287.950">
    <property type="entry name" value="Methyl-accepting chemotaxis protein"/>
    <property type="match status" value="1"/>
</dbReference>
<keyword evidence="13" id="KW-1185">Reference proteome</keyword>
<name>A0A318KVG3_9NEIS</name>
<dbReference type="GO" id="GO:0007165">
    <property type="term" value="P:signal transduction"/>
    <property type="evidence" value="ECO:0007669"/>
    <property type="project" value="UniProtKB-KW"/>
</dbReference>
<dbReference type="Proteomes" id="UP000247555">
    <property type="component" value="Unassembled WGS sequence"/>
</dbReference>
<dbReference type="CDD" id="cd11386">
    <property type="entry name" value="MCP_signal"/>
    <property type="match status" value="1"/>
</dbReference>
<feature type="transmembrane region" description="Helical" evidence="8">
    <location>
        <begin position="177"/>
        <end position="196"/>
    </location>
</feature>
<dbReference type="Gene3D" id="3.30.450.20">
    <property type="entry name" value="PAS domain"/>
    <property type="match status" value="1"/>
</dbReference>
<dbReference type="SMART" id="SM00304">
    <property type="entry name" value="HAMP"/>
    <property type="match status" value="2"/>
</dbReference>
<feature type="domain" description="HAMP" evidence="11">
    <location>
        <begin position="195"/>
        <end position="247"/>
    </location>
</feature>
<evidence type="ECO:0000256" key="7">
    <source>
        <dbReference type="PROSITE-ProRule" id="PRU00284"/>
    </source>
</evidence>
<dbReference type="PANTHER" id="PTHR32089:SF119">
    <property type="entry name" value="METHYL-ACCEPTING CHEMOTAXIS PROTEIN CTPL"/>
    <property type="match status" value="1"/>
</dbReference>
<evidence type="ECO:0000256" key="2">
    <source>
        <dbReference type="ARBA" id="ARBA00022692"/>
    </source>
</evidence>
<dbReference type="GO" id="GO:0016020">
    <property type="term" value="C:membrane"/>
    <property type="evidence" value="ECO:0007669"/>
    <property type="project" value="UniProtKB-SubCell"/>
</dbReference>
<feature type="domain" description="PAS" evidence="10">
    <location>
        <begin position="24"/>
        <end position="59"/>
    </location>
</feature>
<dbReference type="Pfam" id="PF08447">
    <property type="entry name" value="PAS_3"/>
    <property type="match status" value="1"/>
</dbReference>
<evidence type="ECO:0000256" key="1">
    <source>
        <dbReference type="ARBA" id="ARBA00004141"/>
    </source>
</evidence>
<dbReference type="InterPro" id="IPR035965">
    <property type="entry name" value="PAS-like_dom_sf"/>
</dbReference>
<dbReference type="RefSeq" id="WP_110391434.1">
    <property type="nucleotide sequence ID" value="NZ_QJKI01000018.1"/>
</dbReference>
<dbReference type="NCBIfam" id="TIGR00229">
    <property type="entry name" value="sensory_box"/>
    <property type="match status" value="1"/>
</dbReference>
<dbReference type="OrthoDB" id="9806477at2"/>
<evidence type="ECO:0000259" key="9">
    <source>
        <dbReference type="PROSITE" id="PS50111"/>
    </source>
</evidence>
<comment type="similarity">
    <text evidence="6">Belongs to the methyl-accepting chemotaxis (MCP) protein family.</text>
</comment>
<evidence type="ECO:0000313" key="12">
    <source>
        <dbReference type="EMBL" id="PXX77203.1"/>
    </source>
</evidence>
<evidence type="ECO:0000256" key="4">
    <source>
        <dbReference type="ARBA" id="ARBA00023136"/>
    </source>
</evidence>
<evidence type="ECO:0000256" key="8">
    <source>
        <dbReference type="SAM" id="Phobius"/>
    </source>
</evidence>
<evidence type="ECO:0000313" key="13">
    <source>
        <dbReference type="Proteomes" id="UP000247555"/>
    </source>
</evidence>
<dbReference type="InterPro" id="IPR003660">
    <property type="entry name" value="HAMP_dom"/>
</dbReference>
<dbReference type="InterPro" id="IPR000014">
    <property type="entry name" value="PAS"/>
</dbReference>
<keyword evidence="4 8" id="KW-0472">Membrane</keyword>
<reference evidence="12 13" key="1">
    <citation type="submission" date="2018-05" db="EMBL/GenBank/DDBJ databases">
        <title>Genomic Encyclopedia of Type Strains, Phase IV (KMG-IV): sequencing the most valuable type-strain genomes for metagenomic binning, comparative biology and taxonomic classification.</title>
        <authorList>
            <person name="Goeker M."/>
        </authorList>
    </citation>
    <scope>NUCLEOTIDE SEQUENCE [LARGE SCALE GENOMIC DNA]</scope>
    <source>
        <strain evidence="12 13">DSM 29661</strain>
    </source>
</reference>
<evidence type="ECO:0000256" key="3">
    <source>
        <dbReference type="ARBA" id="ARBA00022989"/>
    </source>
</evidence>
<sequence length="538" mass="58197">MKLNLPVTQHEKPFTHGAIVTKTNLKGVITYANDAFIEISGFERDELIGASQNILRHPDVPPCIFEDMWHTLKCGDTWKGVVKNRCKNGDHYWVSAFIVPVKQDGQTTGYMSVRTPAGRADIRTAEALYARLGRDGKLPRQRRLPTLTDAKVNLAAIAVFNLLLLTLAVQHGQWSDWLALALGLSVSLGLLARGWSSSQRMGRIARMLDHIAEGRLNNSIAIDRRDEIGQIEAGLATMQVHIKVMIDDLTQAATLMHSHSHGLNQLMRQLLERFAQQSHEVNGVSSAVEQMSISVSQVAEHAGSAASAAGQARAVAGAGANQMAQSCEETRAAARTVEEAQATIQELYQAVTHIGVVTDTIREIADQTNLLALNAAIEAARAGEQGRGFAVVADEVRKLAERTGHSTSEINQLVARVRAVTDSAVASMSQVGERTTQGEQHLSDTAHSLDEILHASAEVDHMMRSIASTNTQQSAAARELAERMQTISGRIEASTREIASAGDLIHDLSVKADEMGNLVRHFATDAHAANQAQLQAAA</sequence>
<protein>
    <submittedName>
        <fullName evidence="12">Methyl-accepting chemotaxis sensory transducer with Pas/Pac sensor</fullName>
    </submittedName>
</protein>
<dbReference type="PROSITE" id="PS50885">
    <property type="entry name" value="HAMP"/>
    <property type="match status" value="1"/>
</dbReference>
<dbReference type="AlphaFoldDB" id="A0A318KVG3"/>
<dbReference type="SUPFAM" id="SSF55785">
    <property type="entry name" value="PYP-like sensor domain (PAS domain)"/>
    <property type="match status" value="1"/>
</dbReference>
<dbReference type="PROSITE" id="PS50112">
    <property type="entry name" value="PAS"/>
    <property type="match status" value="1"/>
</dbReference>
<accession>A0A318KVG3</accession>
<dbReference type="InterPro" id="IPR013655">
    <property type="entry name" value="PAS_fold_3"/>
</dbReference>
<gene>
    <name evidence="12" type="ORF">DFR34_11812</name>
</gene>
<dbReference type="InterPro" id="IPR004089">
    <property type="entry name" value="MCPsignal_dom"/>
</dbReference>
<evidence type="ECO:0000256" key="5">
    <source>
        <dbReference type="ARBA" id="ARBA00023224"/>
    </source>
</evidence>
<dbReference type="GO" id="GO:0006935">
    <property type="term" value="P:chemotaxis"/>
    <property type="evidence" value="ECO:0007669"/>
    <property type="project" value="UniProtKB-ARBA"/>
</dbReference>
<keyword evidence="2 8" id="KW-0812">Transmembrane</keyword>
<dbReference type="Pfam" id="PF00672">
    <property type="entry name" value="HAMP"/>
    <property type="match status" value="1"/>
</dbReference>